<dbReference type="Proteomes" id="UP001607303">
    <property type="component" value="Unassembled WGS sequence"/>
</dbReference>
<reference evidence="1 2" key="1">
    <citation type="journal article" date="2024" name="Ann. Entomol. Soc. Am.">
        <title>Genomic analyses of the southern and eastern yellowjacket wasps (Hymenoptera: Vespidae) reveal evolutionary signatures of social life.</title>
        <authorList>
            <person name="Catto M.A."/>
            <person name="Caine P.B."/>
            <person name="Orr S.E."/>
            <person name="Hunt B.G."/>
            <person name="Goodisman M.A.D."/>
        </authorList>
    </citation>
    <scope>NUCLEOTIDE SEQUENCE [LARGE SCALE GENOMIC DNA]</scope>
    <source>
        <strain evidence="1">232</strain>
        <tissue evidence="1">Head and thorax</tissue>
    </source>
</reference>
<name>A0ABD2ARB7_VESMC</name>
<comment type="caution">
    <text evidence="1">The sequence shown here is derived from an EMBL/GenBank/DDBJ whole genome shotgun (WGS) entry which is preliminary data.</text>
</comment>
<protein>
    <submittedName>
        <fullName evidence="1">Uncharacterized protein</fullName>
    </submittedName>
</protein>
<evidence type="ECO:0000313" key="1">
    <source>
        <dbReference type="EMBL" id="KAL2723169.1"/>
    </source>
</evidence>
<evidence type="ECO:0000313" key="2">
    <source>
        <dbReference type="Proteomes" id="UP001607303"/>
    </source>
</evidence>
<dbReference type="EMBL" id="JAYRBN010000115">
    <property type="protein sequence ID" value="KAL2723169.1"/>
    <property type="molecule type" value="Genomic_DNA"/>
</dbReference>
<keyword evidence="2" id="KW-1185">Reference proteome</keyword>
<accession>A0ABD2ARB7</accession>
<gene>
    <name evidence="1" type="ORF">V1477_019760</name>
</gene>
<dbReference type="AlphaFoldDB" id="A0ABD2ARB7"/>
<organism evidence="1 2">
    <name type="scientific">Vespula maculifrons</name>
    <name type="common">Eastern yellow jacket</name>
    <name type="synonym">Wasp</name>
    <dbReference type="NCBI Taxonomy" id="7453"/>
    <lineage>
        <taxon>Eukaryota</taxon>
        <taxon>Metazoa</taxon>
        <taxon>Ecdysozoa</taxon>
        <taxon>Arthropoda</taxon>
        <taxon>Hexapoda</taxon>
        <taxon>Insecta</taxon>
        <taxon>Pterygota</taxon>
        <taxon>Neoptera</taxon>
        <taxon>Endopterygota</taxon>
        <taxon>Hymenoptera</taxon>
        <taxon>Apocrita</taxon>
        <taxon>Aculeata</taxon>
        <taxon>Vespoidea</taxon>
        <taxon>Vespidae</taxon>
        <taxon>Vespinae</taxon>
        <taxon>Vespula</taxon>
    </lineage>
</organism>
<proteinExistence type="predicted"/>
<sequence>MQQPPRGGTWVGSTCDPASISEQMAAYLKTHPKSFLCNSKILSGGSHELGSWAWASVRVSFQYRKIELDFRTLVLVKQSAISSNGSVHNRLLDANTGRIGRTLTPMSAGTDEVFSGANKSPTDMDYV</sequence>